<keyword evidence="2" id="KW-1185">Reference proteome</keyword>
<evidence type="ECO:0008006" key="3">
    <source>
        <dbReference type="Google" id="ProtNLM"/>
    </source>
</evidence>
<dbReference type="EMBL" id="JAHWXN010000002">
    <property type="protein sequence ID" value="MCK2037587.1"/>
    <property type="molecule type" value="Genomic_DNA"/>
</dbReference>
<dbReference type="InterPro" id="IPR059206">
    <property type="entry name" value="Sll1717-like"/>
</dbReference>
<accession>A0ABT0FHP8</accession>
<dbReference type="InterPro" id="IPR027417">
    <property type="entry name" value="P-loop_NTPase"/>
</dbReference>
<evidence type="ECO:0000313" key="2">
    <source>
        <dbReference type="Proteomes" id="UP001300096"/>
    </source>
</evidence>
<dbReference type="Proteomes" id="UP001300096">
    <property type="component" value="Unassembled WGS sequence"/>
</dbReference>
<name>A0ABT0FHP8_9MICO</name>
<protein>
    <recommendedName>
        <fullName evidence="3">ATP-binding protein</fullName>
    </recommendedName>
</protein>
<dbReference type="SUPFAM" id="SSF52540">
    <property type="entry name" value="P-loop containing nucleoside triphosphate hydrolases"/>
    <property type="match status" value="1"/>
</dbReference>
<reference evidence="1 2" key="1">
    <citation type="submission" date="2021-06" db="EMBL/GenBank/DDBJ databases">
        <title>Genome-based taxonomic framework of Microbacterium strains isolated from marine environment, the description of four new species and reclassification of four preexisting species.</title>
        <authorList>
            <person name="Lee S.D."/>
            <person name="Kim S.-M."/>
            <person name="Byeon Y.-S."/>
            <person name="Yang H.L."/>
            <person name="Kim I.S."/>
        </authorList>
    </citation>
    <scope>NUCLEOTIDE SEQUENCE [LARGE SCALE GENOMIC DNA]</scope>
    <source>
        <strain evidence="1 2">SSW1-49</strain>
    </source>
</reference>
<gene>
    <name evidence="1" type="ORF">KZC51_15760</name>
</gene>
<evidence type="ECO:0000313" key="1">
    <source>
        <dbReference type="EMBL" id="MCK2037587.1"/>
    </source>
</evidence>
<proteinExistence type="predicted"/>
<organism evidence="1 2">
    <name type="scientific">Microbacterium croceum</name>
    <dbReference type="NCBI Taxonomy" id="2851645"/>
    <lineage>
        <taxon>Bacteria</taxon>
        <taxon>Bacillati</taxon>
        <taxon>Actinomycetota</taxon>
        <taxon>Actinomycetes</taxon>
        <taxon>Micrococcales</taxon>
        <taxon>Microbacteriaceae</taxon>
        <taxon>Microbacterium</taxon>
    </lineage>
</organism>
<dbReference type="NCBIfam" id="NF047389">
    <property type="entry name" value="ATPase_Sll1717"/>
    <property type="match status" value="1"/>
</dbReference>
<comment type="caution">
    <text evidence="1">The sequence shown here is derived from an EMBL/GenBank/DDBJ whole genome shotgun (WGS) entry which is preliminary data.</text>
</comment>
<sequence length="487" mass="53797">MTAKKYPAMQSLDFGRLDAKEEAVVSPELLRSGYYDFEKAAYRVARGEGWVLVGPKGAGKTASIEHLNLLWSGRHDCFLDRWELASFPVADVAALQVGGSPGPTSTRAAWEFLLLLRIFASLMRDQGASYPVEVTGFYKSLVKAGLIGPEDLRTRFDDWSKSTVKFTVLFFTYENESGEIEATPLQLVELLKRAIEMVRTESRHLLAIDGLDSFFAQSETQNESLGALLDAAYEINTLLRAQSQASILLAIRHDMFAKVPSTDSAKLGDHAVELDWSRGGAGAGNELWNLVNAKVKASIPGSFDGLTLGDVRKAYLANPIGIGPFVDIPSYFLSHTRLLPRDLVALLRELQQLHKGSGQVRQEVAKEAVRLYSETYFVREITNNLSRVLPSASSEKVSVLIDALSALSSRTFNVKALQPELDGFISNDELRILLKQLFLVGALGVRTKNQGTMHTNFSFRRTAGGGFSFISDYVLHNSLVVAWNLNW</sequence>
<dbReference type="RefSeq" id="WP_247630975.1">
    <property type="nucleotide sequence ID" value="NZ_JAHWXN010000002.1"/>
</dbReference>